<keyword evidence="1" id="KW-0597">Phosphoprotein</keyword>
<dbReference type="AlphaFoldDB" id="A0A316ZHP4"/>
<evidence type="ECO:0000256" key="2">
    <source>
        <dbReference type="ARBA" id="ARBA00022737"/>
    </source>
</evidence>
<evidence type="ECO:0000256" key="1">
    <source>
        <dbReference type="ARBA" id="ARBA00022553"/>
    </source>
</evidence>
<dbReference type="InterPro" id="IPR012677">
    <property type="entry name" value="Nucleotide-bd_a/b_plait_sf"/>
</dbReference>
<dbReference type="InterPro" id="IPR006509">
    <property type="entry name" value="RBM39_SF"/>
</dbReference>
<dbReference type="GO" id="GO:0003723">
    <property type="term" value="F:RNA binding"/>
    <property type="evidence" value="ECO:0007669"/>
    <property type="project" value="UniProtKB-UniRule"/>
</dbReference>
<evidence type="ECO:0000259" key="6">
    <source>
        <dbReference type="PROSITE" id="PS50102"/>
    </source>
</evidence>
<keyword evidence="2" id="KW-0677">Repeat</keyword>
<dbReference type="GeneID" id="37268011"/>
<dbReference type="PROSITE" id="PS50102">
    <property type="entry name" value="RRM"/>
    <property type="match status" value="3"/>
</dbReference>
<dbReference type="STRING" id="58919.A0A316ZHP4"/>
<protein>
    <submittedName>
        <fullName evidence="7">RNA-binding domain-containing protein</fullName>
    </submittedName>
</protein>
<dbReference type="PANTHER" id="PTHR48036">
    <property type="entry name" value="SPLICING FACTOR (PAD-1), PUTATIVE (AFU_ORTHOLOGUE AFUA_1G15810)-RELATED"/>
    <property type="match status" value="1"/>
</dbReference>
<feature type="domain" description="RRM" evidence="6">
    <location>
        <begin position="162"/>
        <end position="239"/>
    </location>
</feature>
<proteinExistence type="predicted"/>
<dbReference type="CDD" id="cd12285">
    <property type="entry name" value="RRM3_RBM39_like"/>
    <property type="match status" value="1"/>
</dbReference>
<evidence type="ECO:0000256" key="3">
    <source>
        <dbReference type="ARBA" id="ARBA00022884"/>
    </source>
</evidence>
<dbReference type="InterPro" id="IPR035979">
    <property type="entry name" value="RBD_domain_sf"/>
</dbReference>
<name>A0A316ZHP4_9BASI</name>
<dbReference type="InterPro" id="IPR029123">
    <property type="entry name" value="RBM39_linker"/>
</dbReference>
<dbReference type="SMART" id="SM00360">
    <property type="entry name" value="RRM"/>
    <property type="match status" value="3"/>
</dbReference>
<accession>A0A316ZHP4</accession>
<feature type="region of interest" description="Disordered" evidence="5">
    <location>
        <begin position="285"/>
        <end position="304"/>
    </location>
</feature>
<sequence>MKTPEADDYERRSIFCSQLANKLGQRDLGEFFEEHLGEGTVKDVRIVQDRITGRSKGIGYVELRDEECVYRALGLSGTKLFGLPIMVQLTEAARNRGEGASTAQAPIRPNAGDSGSMSVPVIDPSVLANIPLPPHYSAGNPIHLAGISPSALARGSHHNAHARIFVGKLHPEITDADLRNVFDPFGTIENVDLPREADGKSKCFAFVQYRNGADAERAIQHMDNFELAGSAIKVGHVNARAMGTNSQMLEAMSGHNAQTTSSFDEGGGGGLTSAGRAALMEKLARTQQPAPAPAPSMPTQQFRPSSIPQAVSKAVLLKNMFNPEEEEDKDWDTELADEVKGECADKYGPVDACYVDRDSAGEIWVRFADVDGATKAIAGLNGRFFGGRSVVAHFVSESIMQVKIKG</sequence>
<dbReference type="InterPro" id="IPR000504">
    <property type="entry name" value="RRM_dom"/>
</dbReference>
<dbReference type="GO" id="GO:0006397">
    <property type="term" value="P:mRNA processing"/>
    <property type="evidence" value="ECO:0007669"/>
    <property type="project" value="InterPro"/>
</dbReference>
<feature type="domain" description="RRM" evidence="6">
    <location>
        <begin position="12"/>
        <end position="92"/>
    </location>
</feature>
<keyword evidence="8" id="KW-1185">Reference proteome</keyword>
<reference evidence="7 8" key="1">
    <citation type="journal article" date="2018" name="Mol. Biol. Evol.">
        <title>Broad Genomic Sampling Reveals a Smut Pathogenic Ancestry of the Fungal Clade Ustilaginomycotina.</title>
        <authorList>
            <person name="Kijpornyongpan T."/>
            <person name="Mondo S.J."/>
            <person name="Barry K."/>
            <person name="Sandor L."/>
            <person name="Lee J."/>
            <person name="Lipzen A."/>
            <person name="Pangilinan J."/>
            <person name="LaButti K."/>
            <person name="Hainaut M."/>
            <person name="Henrissat B."/>
            <person name="Grigoriev I.V."/>
            <person name="Spatafora J.W."/>
            <person name="Aime M.C."/>
        </authorList>
    </citation>
    <scope>NUCLEOTIDE SEQUENCE [LARGE SCALE GENOMIC DNA]</scope>
    <source>
        <strain evidence="7 8">MCA 4186</strain>
    </source>
</reference>
<keyword evidence="3 4" id="KW-0694">RNA-binding</keyword>
<gene>
    <name evidence="7" type="ORF">FA09DRAFT_304311</name>
</gene>
<dbReference type="Pfam" id="PF00076">
    <property type="entry name" value="RRM_1"/>
    <property type="match status" value="3"/>
</dbReference>
<dbReference type="EMBL" id="KZ819284">
    <property type="protein sequence ID" value="PWO01032.1"/>
    <property type="molecule type" value="Genomic_DNA"/>
</dbReference>
<dbReference type="RefSeq" id="XP_025601310.1">
    <property type="nucleotide sequence ID" value="XM_025740465.1"/>
</dbReference>
<dbReference type="Pfam" id="PF15519">
    <property type="entry name" value="RBM39linker"/>
    <property type="match status" value="1"/>
</dbReference>
<evidence type="ECO:0000313" key="7">
    <source>
        <dbReference type="EMBL" id="PWO01032.1"/>
    </source>
</evidence>
<dbReference type="OrthoDB" id="5411533at2759"/>
<organism evidence="7 8">
    <name type="scientific">Tilletiopsis washingtonensis</name>
    <dbReference type="NCBI Taxonomy" id="58919"/>
    <lineage>
        <taxon>Eukaryota</taxon>
        <taxon>Fungi</taxon>
        <taxon>Dikarya</taxon>
        <taxon>Basidiomycota</taxon>
        <taxon>Ustilaginomycotina</taxon>
        <taxon>Exobasidiomycetes</taxon>
        <taxon>Entylomatales</taxon>
        <taxon>Entylomatales incertae sedis</taxon>
        <taxon>Tilletiopsis</taxon>
    </lineage>
</organism>
<dbReference type="SUPFAM" id="SSF54928">
    <property type="entry name" value="RNA-binding domain, RBD"/>
    <property type="match status" value="2"/>
</dbReference>
<dbReference type="Proteomes" id="UP000245946">
    <property type="component" value="Unassembled WGS sequence"/>
</dbReference>
<evidence type="ECO:0000256" key="4">
    <source>
        <dbReference type="PROSITE-ProRule" id="PRU00176"/>
    </source>
</evidence>
<dbReference type="Gene3D" id="3.30.70.330">
    <property type="match status" value="3"/>
</dbReference>
<evidence type="ECO:0000256" key="5">
    <source>
        <dbReference type="SAM" id="MobiDB-lite"/>
    </source>
</evidence>
<feature type="domain" description="RRM" evidence="6">
    <location>
        <begin position="313"/>
        <end position="397"/>
    </location>
</feature>
<dbReference type="GO" id="GO:0005634">
    <property type="term" value="C:nucleus"/>
    <property type="evidence" value="ECO:0007669"/>
    <property type="project" value="InterPro"/>
</dbReference>
<evidence type="ECO:0000313" key="8">
    <source>
        <dbReference type="Proteomes" id="UP000245946"/>
    </source>
</evidence>